<dbReference type="AlphaFoldDB" id="A0A397SWL1"/>
<proteinExistence type="predicted"/>
<accession>A0A397SWL1</accession>
<gene>
    <name evidence="1" type="ORF">C1645_774983</name>
</gene>
<sequence>MIYSILLISVNVQNSKYIVSSHYNKIIYSSDFKKYNDDHHMMYSCDIDVHRH</sequence>
<evidence type="ECO:0000313" key="2">
    <source>
        <dbReference type="Proteomes" id="UP000265703"/>
    </source>
</evidence>
<name>A0A397SWL1_9GLOM</name>
<keyword evidence="2" id="KW-1185">Reference proteome</keyword>
<dbReference type="Proteomes" id="UP000265703">
    <property type="component" value="Unassembled WGS sequence"/>
</dbReference>
<protein>
    <submittedName>
        <fullName evidence="1">Uncharacterized protein</fullName>
    </submittedName>
</protein>
<organism evidence="1 2">
    <name type="scientific">Glomus cerebriforme</name>
    <dbReference type="NCBI Taxonomy" id="658196"/>
    <lineage>
        <taxon>Eukaryota</taxon>
        <taxon>Fungi</taxon>
        <taxon>Fungi incertae sedis</taxon>
        <taxon>Mucoromycota</taxon>
        <taxon>Glomeromycotina</taxon>
        <taxon>Glomeromycetes</taxon>
        <taxon>Glomerales</taxon>
        <taxon>Glomeraceae</taxon>
        <taxon>Glomus</taxon>
    </lineage>
</organism>
<evidence type="ECO:0000313" key="1">
    <source>
        <dbReference type="EMBL" id="RIA88395.1"/>
    </source>
</evidence>
<comment type="caution">
    <text evidence="1">The sequence shown here is derived from an EMBL/GenBank/DDBJ whole genome shotgun (WGS) entry which is preliminary data.</text>
</comment>
<dbReference type="EMBL" id="QKYT01000265">
    <property type="protein sequence ID" value="RIA88395.1"/>
    <property type="molecule type" value="Genomic_DNA"/>
</dbReference>
<reference evidence="1 2" key="1">
    <citation type="submission" date="2018-06" db="EMBL/GenBank/DDBJ databases">
        <title>Comparative genomics reveals the genomic features of Rhizophagus irregularis, R. cerebriforme, R. diaphanum and Gigaspora rosea, and their symbiotic lifestyle signature.</title>
        <authorList>
            <person name="Morin E."/>
            <person name="San Clemente H."/>
            <person name="Chen E.C.H."/>
            <person name="De La Providencia I."/>
            <person name="Hainaut M."/>
            <person name="Kuo A."/>
            <person name="Kohler A."/>
            <person name="Murat C."/>
            <person name="Tang N."/>
            <person name="Roy S."/>
            <person name="Loubradou J."/>
            <person name="Henrissat B."/>
            <person name="Grigoriev I.V."/>
            <person name="Corradi N."/>
            <person name="Roux C."/>
            <person name="Martin F.M."/>
        </authorList>
    </citation>
    <scope>NUCLEOTIDE SEQUENCE [LARGE SCALE GENOMIC DNA]</scope>
    <source>
        <strain evidence="1 2">DAOM 227022</strain>
    </source>
</reference>